<dbReference type="AlphaFoldDB" id="A0A914Z4P8"/>
<dbReference type="Pfam" id="PF20479">
    <property type="entry name" value="TMEM128"/>
    <property type="match status" value="1"/>
</dbReference>
<keyword evidence="1" id="KW-0812">Transmembrane</keyword>
<dbReference type="Proteomes" id="UP000887577">
    <property type="component" value="Unplaced"/>
</dbReference>
<name>A0A914Z4P8_9BILA</name>
<feature type="transmembrane region" description="Helical" evidence="1">
    <location>
        <begin position="55"/>
        <end position="77"/>
    </location>
</feature>
<dbReference type="InterPro" id="IPR033579">
    <property type="entry name" value="TMEM128"/>
</dbReference>
<accession>A0A914Z4P8</accession>
<evidence type="ECO:0000256" key="1">
    <source>
        <dbReference type="SAM" id="Phobius"/>
    </source>
</evidence>
<keyword evidence="1" id="KW-0472">Membrane</keyword>
<reference evidence="3" key="1">
    <citation type="submission" date="2022-11" db="UniProtKB">
        <authorList>
            <consortium name="WormBaseParasite"/>
        </authorList>
    </citation>
    <scope>IDENTIFICATION</scope>
</reference>
<dbReference type="WBParaSite" id="PSU_v2.g6958.t1">
    <property type="protein sequence ID" value="PSU_v2.g6958.t1"/>
    <property type="gene ID" value="PSU_v2.g6958"/>
</dbReference>
<keyword evidence="1" id="KW-1133">Transmembrane helix</keyword>
<sequence length="162" mass="18737">MVRRFSRPRPSRQNDTDSDIAENIHFATEVRNAAKTARFRRLFFEKSRSIQVDDILWFICFGLTMLMLDVPNTVLFHHKVDWLALYACAAVIFLTHIVGLIFRVLNNKQQKLNPKYGALAGIIGIILSSFFFSLAVWPIYNVWSIFICFVTTMTYIALISII</sequence>
<keyword evidence="2" id="KW-1185">Reference proteome</keyword>
<evidence type="ECO:0000313" key="2">
    <source>
        <dbReference type="Proteomes" id="UP000887577"/>
    </source>
</evidence>
<proteinExistence type="predicted"/>
<feature type="transmembrane region" description="Helical" evidence="1">
    <location>
        <begin position="117"/>
        <end position="137"/>
    </location>
</feature>
<feature type="transmembrane region" description="Helical" evidence="1">
    <location>
        <begin position="83"/>
        <end position="105"/>
    </location>
</feature>
<evidence type="ECO:0000313" key="3">
    <source>
        <dbReference type="WBParaSite" id="PSU_v2.g6958.t1"/>
    </source>
</evidence>
<protein>
    <submittedName>
        <fullName evidence="3">Uncharacterized protein</fullName>
    </submittedName>
</protein>
<feature type="transmembrane region" description="Helical" evidence="1">
    <location>
        <begin position="143"/>
        <end position="161"/>
    </location>
</feature>
<organism evidence="2 3">
    <name type="scientific">Panagrolaimus superbus</name>
    <dbReference type="NCBI Taxonomy" id="310955"/>
    <lineage>
        <taxon>Eukaryota</taxon>
        <taxon>Metazoa</taxon>
        <taxon>Ecdysozoa</taxon>
        <taxon>Nematoda</taxon>
        <taxon>Chromadorea</taxon>
        <taxon>Rhabditida</taxon>
        <taxon>Tylenchina</taxon>
        <taxon>Panagrolaimomorpha</taxon>
        <taxon>Panagrolaimoidea</taxon>
        <taxon>Panagrolaimidae</taxon>
        <taxon>Panagrolaimus</taxon>
    </lineage>
</organism>